<protein>
    <submittedName>
        <fullName evidence="1">Uncharacterized protein</fullName>
    </submittedName>
</protein>
<sequence length="200" mass="22845">MKIMKRIFLLLLTFLLIGSVCAVDYSNVSIDGADFQIPPQYSQGTLDKGKYVFEDLRTFAILHVDDYIVSNYGGMYKIADFKEKISVGERPAMLLTYYNTYIKDNVSQLYFPVGESVYCIYFRGNNVTSDISNIVETAPPSEMTSEAFYGILSEAKKEHDYRKYLDDLAADYSGIASTRDSASNSNDDQIVKWYLLTHWR</sequence>
<dbReference type="EMBL" id="FMXB01000010">
    <property type="protein sequence ID" value="SDA58216.1"/>
    <property type="molecule type" value="Genomic_DNA"/>
</dbReference>
<dbReference type="Proteomes" id="UP000323439">
    <property type="component" value="Unassembled WGS sequence"/>
</dbReference>
<keyword evidence="2" id="KW-1185">Reference proteome</keyword>
<evidence type="ECO:0000313" key="2">
    <source>
        <dbReference type="Proteomes" id="UP000323439"/>
    </source>
</evidence>
<organism evidence="1 2">
    <name type="scientific">Methanobrevibacter millerae</name>
    <dbReference type="NCBI Taxonomy" id="230361"/>
    <lineage>
        <taxon>Archaea</taxon>
        <taxon>Methanobacteriati</taxon>
        <taxon>Methanobacteriota</taxon>
        <taxon>Methanomada group</taxon>
        <taxon>Methanobacteria</taxon>
        <taxon>Methanobacteriales</taxon>
        <taxon>Methanobacteriaceae</taxon>
        <taxon>Methanobrevibacter</taxon>
    </lineage>
</organism>
<reference evidence="1 2" key="1">
    <citation type="submission" date="2016-10" db="EMBL/GenBank/DDBJ databases">
        <authorList>
            <person name="Varghese N."/>
            <person name="Submissions S."/>
        </authorList>
    </citation>
    <scope>NUCLEOTIDE SEQUENCE [LARGE SCALE GENOMIC DNA]</scope>
    <source>
        <strain evidence="1 2">DSM 16643</strain>
    </source>
</reference>
<accession>A0A1G5WKN6</accession>
<evidence type="ECO:0000313" key="1">
    <source>
        <dbReference type="EMBL" id="SDA58216.1"/>
    </source>
</evidence>
<dbReference type="AlphaFoldDB" id="A0A1G5WKN6"/>
<gene>
    <name evidence="1" type="ORF">SAMN02910315_01472</name>
</gene>
<proteinExistence type="predicted"/>
<name>A0A1G5WKN6_9EURY</name>